<comment type="pathway">
    <text evidence="1 8 13">Porphyrin-containing compound metabolism; protoporphyrin-IX biosynthesis; 5-aminolevulinate from L-glutamyl-tRNA(Glu): step 1/2.</text>
</comment>
<dbReference type="SUPFAM" id="SSF69075">
    <property type="entry name" value="Glutamyl tRNA-reductase dimerization domain"/>
    <property type="match status" value="1"/>
</dbReference>
<dbReference type="PANTHER" id="PTHR43013:SF1">
    <property type="entry name" value="GLUTAMYL-TRNA REDUCTASE"/>
    <property type="match status" value="1"/>
</dbReference>
<dbReference type="NCBIfam" id="TIGR01035">
    <property type="entry name" value="hemA"/>
    <property type="match status" value="1"/>
</dbReference>
<feature type="binding site" evidence="8 11">
    <location>
        <begin position="198"/>
        <end position="203"/>
    </location>
    <ligand>
        <name>NADP(+)</name>
        <dbReference type="ChEBI" id="CHEBI:58349"/>
    </ligand>
</feature>
<evidence type="ECO:0000256" key="13">
    <source>
        <dbReference type="RuleBase" id="RU000584"/>
    </source>
</evidence>
<keyword evidence="6 8" id="KW-0627">Porphyrin biosynthesis</keyword>
<name>A0A9X2D9P2_9ACTN</name>
<dbReference type="Pfam" id="PF00745">
    <property type="entry name" value="GlutR_dimer"/>
    <property type="match status" value="1"/>
</dbReference>
<dbReference type="InterPro" id="IPR036453">
    <property type="entry name" value="GluRdtase_dimer_dom_sf"/>
</dbReference>
<dbReference type="SUPFAM" id="SSF69742">
    <property type="entry name" value="Glutamyl tRNA-reductase catalytic, N-terminal domain"/>
    <property type="match status" value="1"/>
</dbReference>
<evidence type="ECO:0000256" key="9">
    <source>
        <dbReference type="PIRSR" id="PIRSR000445-1"/>
    </source>
</evidence>
<dbReference type="SUPFAM" id="SSF51735">
    <property type="entry name" value="NAD(P)-binding Rossmann-fold domains"/>
    <property type="match status" value="1"/>
</dbReference>
<evidence type="ECO:0000256" key="2">
    <source>
        <dbReference type="ARBA" id="ARBA00005916"/>
    </source>
</evidence>
<dbReference type="PANTHER" id="PTHR43013">
    <property type="entry name" value="GLUTAMYL-TRNA REDUCTASE"/>
    <property type="match status" value="1"/>
</dbReference>
<dbReference type="InterPro" id="IPR015896">
    <property type="entry name" value="4pyrrol_synth_GluRdtase_dimer"/>
</dbReference>
<dbReference type="GO" id="GO:0050661">
    <property type="term" value="F:NADP binding"/>
    <property type="evidence" value="ECO:0007669"/>
    <property type="project" value="InterPro"/>
</dbReference>
<feature type="site" description="Important for activity" evidence="8 12">
    <location>
        <position position="100"/>
    </location>
</feature>
<dbReference type="InterPro" id="IPR036291">
    <property type="entry name" value="NAD(P)-bd_dom_sf"/>
</dbReference>
<feature type="domain" description="Glutamyl-tRNA reductase N-terminal" evidence="16">
    <location>
        <begin position="6"/>
        <end position="157"/>
    </location>
</feature>
<feature type="domain" description="Tetrapyrrole biosynthesis glutamyl-tRNA reductase dimerisation" evidence="14">
    <location>
        <begin position="326"/>
        <end position="424"/>
    </location>
</feature>
<dbReference type="Pfam" id="PF05201">
    <property type="entry name" value="GlutR_N"/>
    <property type="match status" value="1"/>
</dbReference>
<evidence type="ECO:0000256" key="6">
    <source>
        <dbReference type="ARBA" id="ARBA00023244"/>
    </source>
</evidence>
<dbReference type="HAMAP" id="MF_00087">
    <property type="entry name" value="Glu_tRNA_reductase"/>
    <property type="match status" value="1"/>
</dbReference>
<evidence type="ECO:0000256" key="4">
    <source>
        <dbReference type="ARBA" id="ARBA00022857"/>
    </source>
</evidence>
<comment type="function">
    <text evidence="8">Catalyzes the NADPH-dependent reduction of glutamyl-tRNA(Glu) to glutamate 1-semialdehyde (GSA).</text>
</comment>
<dbReference type="PIRSF" id="PIRSF000445">
    <property type="entry name" value="4pyrrol_synth_GluRdtase"/>
    <property type="match status" value="1"/>
</dbReference>
<dbReference type="Gene3D" id="3.40.50.720">
    <property type="entry name" value="NAD(P)-binding Rossmann-like Domain"/>
    <property type="match status" value="1"/>
</dbReference>
<keyword evidence="5 8" id="KW-0560">Oxidoreductase</keyword>
<feature type="binding site" evidence="8 10">
    <location>
        <position position="121"/>
    </location>
    <ligand>
        <name>substrate</name>
    </ligand>
</feature>
<comment type="catalytic activity">
    <reaction evidence="7 8 13">
        <text>(S)-4-amino-5-oxopentanoate + tRNA(Glu) + NADP(+) = L-glutamyl-tRNA(Glu) + NADPH + H(+)</text>
        <dbReference type="Rhea" id="RHEA:12344"/>
        <dbReference type="Rhea" id="RHEA-COMP:9663"/>
        <dbReference type="Rhea" id="RHEA-COMP:9680"/>
        <dbReference type="ChEBI" id="CHEBI:15378"/>
        <dbReference type="ChEBI" id="CHEBI:57501"/>
        <dbReference type="ChEBI" id="CHEBI:57783"/>
        <dbReference type="ChEBI" id="CHEBI:58349"/>
        <dbReference type="ChEBI" id="CHEBI:78442"/>
        <dbReference type="ChEBI" id="CHEBI:78520"/>
        <dbReference type="EC" id="1.2.1.70"/>
    </reaction>
</comment>
<evidence type="ECO:0000256" key="12">
    <source>
        <dbReference type="PIRSR" id="PIRSR000445-4"/>
    </source>
</evidence>
<protein>
    <recommendedName>
        <fullName evidence="3 8">Glutamyl-tRNA reductase</fullName>
        <shortName evidence="8">GluTR</shortName>
        <ecNumber evidence="3 8">1.2.1.70</ecNumber>
    </recommendedName>
</protein>
<dbReference type="CDD" id="cd05213">
    <property type="entry name" value="NAD_bind_Glutamyl_tRNA_reduct"/>
    <property type="match status" value="1"/>
</dbReference>
<dbReference type="GO" id="GO:0019353">
    <property type="term" value="P:protoporphyrinogen IX biosynthetic process from glutamate"/>
    <property type="evidence" value="ECO:0007669"/>
    <property type="project" value="TreeGrafter"/>
</dbReference>
<feature type="domain" description="Quinate/shikimate 5-dehydrogenase/glutamyl-tRNA reductase" evidence="15">
    <location>
        <begin position="189"/>
        <end position="310"/>
    </location>
</feature>
<evidence type="ECO:0000256" key="5">
    <source>
        <dbReference type="ARBA" id="ARBA00023002"/>
    </source>
</evidence>
<dbReference type="EMBL" id="JAMOIL010000022">
    <property type="protein sequence ID" value="MCM0621721.1"/>
    <property type="molecule type" value="Genomic_DNA"/>
</dbReference>
<feature type="binding site" evidence="8 10">
    <location>
        <position position="110"/>
    </location>
    <ligand>
        <name>substrate</name>
    </ligand>
</feature>
<dbReference type="Gene3D" id="3.30.460.30">
    <property type="entry name" value="Glutamyl-tRNA reductase, N-terminal domain"/>
    <property type="match status" value="1"/>
</dbReference>
<evidence type="ECO:0000313" key="18">
    <source>
        <dbReference type="Proteomes" id="UP001139485"/>
    </source>
</evidence>
<comment type="similarity">
    <text evidence="2 8 13">Belongs to the glutamyl-tRNA reductase family.</text>
</comment>
<dbReference type="AlphaFoldDB" id="A0A9X2D9P2"/>
<dbReference type="InterPro" id="IPR006151">
    <property type="entry name" value="Shikm_DH/Glu-tRNA_Rdtase"/>
</dbReference>
<dbReference type="EC" id="1.2.1.70" evidence="3 8"/>
<dbReference type="Pfam" id="PF01488">
    <property type="entry name" value="Shikimate_DH"/>
    <property type="match status" value="1"/>
</dbReference>
<dbReference type="NCBIfam" id="NF000744">
    <property type="entry name" value="PRK00045.1-3"/>
    <property type="match status" value="1"/>
</dbReference>
<evidence type="ECO:0000313" key="17">
    <source>
        <dbReference type="EMBL" id="MCM0621721.1"/>
    </source>
</evidence>
<keyword evidence="4 8" id="KW-0521">NADP</keyword>
<dbReference type="GO" id="GO:0008883">
    <property type="term" value="F:glutamyl-tRNA reductase activity"/>
    <property type="evidence" value="ECO:0007669"/>
    <property type="project" value="UniProtKB-UniRule"/>
</dbReference>
<reference evidence="17" key="1">
    <citation type="submission" date="2022-05" db="EMBL/GenBank/DDBJ databases">
        <authorList>
            <person name="Tuo L."/>
        </authorList>
    </citation>
    <scope>NUCLEOTIDE SEQUENCE</scope>
    <source>
        <strain evidence="17">BSK12Z-4</strain>
    </source>
</reference>
<evidence type="ECO:0000256" key="10">
    <source>
        <dbReference type="PIRSR" id="PIRSR000445-2"/>
    </source>
</evidence>
<evidence type="ECO:0000256" key="11">
    <source>
        <dbReference type="PIRSR" id="PIRSR000445-3"/>
    </source>
</evidence>
<evidence type="ECO:0000259" key="16">
    <source>
        <dbReference type="Pfam" id="PF05201"/>
    </source>
</evidence>
<sequence length="452" mass="47027">MSVLVVGISHNTAPVSLLERVTAADGDSLHELVKQAAGCGHVTEAAVISTCNRLELYADVDRFHGSVEELSSLLVGRAGERTEAILPHLYVHYDDGAVSHLFQVAAGLDSMAVGEGQILGQTREALRLGQELGTVGPALNSLFQQALRVGKRSRAETDIDRAAPTLVGAALEQAGAALPADAADGSGMLAGVATAVLGAGAMAGLATATVHREGVRDLVVINRTPARAERLAETYGGRPAPVDALEAELARVDLLVTCTGSTGAVVTADMLRRARPDGRPLTVIDLALPHDVEPTAGAVPGVTLVNLASLAAEVHGSDAAAEIAAVREIVTQEVAAFLTARRQASVTPTVVALRTMATSLVEAEMARLEGKLPDLDEHTRGEVLHTVRRVVDKLLHEPTVRVRELANTDGAVSYAAALADLFALDPDSVTAVTRPDVPDATVSRTEHRGSQA</sequence>
<evidence type="ECO:0000256" key="3">
    <source>
        <dbReference type="ARBA" id="ARBA00012970"/>
    </source>
</evidence>
<gene>
    <name evidence="8" type="primary">hemA</name>
    <name evidence="17" type="ORF">M8330_15630</name>
</gene>
<dbReference type="InterPro" id="IPR000343">
    <property type="entry name" value="4pyrrol_synth_GluRdtase"/>
</dbReference>
<comment type="miscellaneous">
    <text evidence="8">During catalysis, the active site Cys acts as a nucleophile attacking the alpha-carbonyl group of tRNA-bound glutamate with the formation of a thioester intermediate between enzyme and glutamate, and the concomitant release of tRNA(Glu). The thioester intermediate is finally reduced by direct hydride transfer from NADPH, to form the product GSA.</text>
</comment>
<feature type="active site" description="Nucleophile" evidence="8 9">
    <location>
        <position position="51"/>
    </location>
</feature>
<dbReference type="InterPro" id="IPR015895">
    <property type="entry name" value="4pyrrol_synth_GluRdtase_N"/>
</dbReference>
<dbReference type="InterPro" id="IPR036343">
    <property type="entry name" value="GluRdtase_N_sf"/>
</dbReference>
<comment type="domain">
    <text evidence="8">Possesses an unusual extended V-shaped dimeric structure with each monomer consisting of three distinct domains arranged along a curved 'spinal' alpha-helix. The N-terminal catalytic domain specifically recognizes the glutamate moiety of the substrate. The second domain is the NADPH-binding domain, and the third C-terminal domain is responsible for dimerization.</text>
</comment>
<organism evidence="17 18">
    <name type="scientific">Nocardioides bruguierae</name>
    <dbReference type="NCBI Taxonomy" id="2945102"/>
    <lineage>
        <taxon>Bacteria</taxon>
        <taxon>Bacillati</taxon>
        <taxon>Actinomycetota</taxon>
        <taxon>Actinomycetes</taxon>
        <taxon>Propionibacteriales</taxon>
        <taxon>Nocardioidaceae</taxon>
        <taxon>Nocardioides</taxon>
    </lineage>
</organism>
<keyword evidence="18" id="KW-1185">Reference proteome</keyword>
<feature type="binding site" evidence="8 10">
    <location>
        <begin position="50"/>
        <end position="53"/>
    </location>
    <ligand>
        <name>substrate</name>
    </ligand>
</feature>
<dbReference type="RefSeq" id="WP_250828070.1">
    <property type="nucleotide sequence ID" value="NZ_JAMOIL010000022.1"/>
</dbReference>
<evidence type="ECO:0000256" key="7">
    <source>
        <dbReference type="ARBA" id="ARBA00047464"/>
    </source>
</evidence>
<evidence type="ECO:0000259" key="14">
    <source>
        <dbReference type="Pfam" id="PF00745"/>
    </source>
</evidence>
<accession>A0A9X2D9P2</accession>
<comment type="subunit">
    <text evidence="8">Homodimer.</text>
</comment>
<evidence type="ECO:0000256" key="8">
    <source>
        <dbReference type="HAMAP-Rule" id="MF_00087"/>
    </source>
</evidence>
<dbReference type="Proteomes" id="UP001139485">
    <property type="component" value="Unassembled WGS sequence"/>
</dbReference>
<evidence type="ECO:0000256" key="1">
    <source>
        <dbReference type="ARBA" id="ARBA00005059"/>
    </source>
</evidence>
<comment type="caution">
    <text evidence="17">The sequence shown here is derived from an EMBL/GenBank/DDBJ whole genome shotgun (WGS) entry which is preliminary data.</text>
</comment>
<dbReference type="FunFam" id="3.30.460.30:FF:000001">
    <property type="entry name" value="Glutamyl-tRNA reductase"/>
    <property type="match status" value="1"/>
</dbReference>
<proteinExistence type="inferred from homology"/>
<feature type="binding site" evidence="8 10">
    <location>
        <begin position="115"/>
        <end position="117"/>
    </location>
    <ligand>
        <name>substrate</name>
    </ligand>
</feature>
<evidence type="ECO:0000259" key="15">
    <source>
        <dbReference type="Pfam" id="PF01488"/>
    </source>
</evidence>